<feature type="region of interest" description="Disordered" evidence="16">
    <location>
        <begin position="3681"/>
        <end position="3715"/>
    </location>
</feature>
<feature type="coiled-coil region" evidence="15">
    <location>
        <begin position="2904"/>
        <end position="2938"/>
    </location>
</feature>
<dbReference type="PROSITE" id="PS00019">
    <property type="entry name" value="ACTININ_1"/>
    <property type="match status" value="1"/>
</dbReference>
<evidence type="ECO:0000256" key="6">
    <source>
        <dbReference type="ARBA" id="ARBA00022490"/>
    </source>
</evidence>
<feature type="coiled-coil region" evidence="15">
    <location>
        <begin position="3190"/>
        <end position="3217"/>
    </location>
</feature>
<dbReference type="InterPro" id="IPR001605">
    <property type="entry name" value="PH_dom-spectrin-type"/>
</dbReference>
<dbReference type="CDD" id="cd21194">
    <property type="entry name" value="CH_beta_spectrin_rpt2"/>
    <property type="match status" value="1"/>
</dbReference>
<dbReference type="GO" id="GO:0005543">
    <property type="term" value="F:phospholipid binding"/>
    <property type="evidence" value="ECO:0007669"/>
    <property type="project" value="InterPro"/>
</dbReference>
<accession>A0A836EI18</accession>
<dbReference type="InterPro" id="IPR036872">
    <property type="entry name" value="CH_dom_sf"/>
</dbReference>
<feature type="coiled-coil region" evidence="15">
    <location>
        <begin position="3508"/>
        <end position="3567"/>
    </location>
</feature>
<feature type="region of interest" description="Disordered" evidence="16">
    <location>
        <begin position="4037"/>
        <end position="4075"/>
    </location>
</feature>
<keyword evidence="8" id="KW-0344">Guanine-nucleotide releasing factor</keyword>
<evidence type="ECO:0000259" key="18">
    <source>
        <dbReference type="PROSITE" id="PS50003"/>
    </source>
</evidence>
<evidence type="ECO:0000256" key="5">
    <source>
        <dbReference type="ARBA" id="ARBA00022467"/>
    </source>
</evidence>
<evidence type="ECO:0000256" key="3">
    <source>
        <dbReference type="ARBA" id="ARBA00006826"/>
    </source>
</evidence>
<feature type="compositionally biased region" description="Basic and acidic residues" evidence="16">
    <location>
        <begin position="3954"/>
        <end position="3966"/>
    </location>
</feature>
<comment type="similarity">
    <text evidence="3">Belongs to the spectrin family.</text>
</comment>
<feature type="domain" description="Calponin-homology (CH)" evidence="19">
    <location>
        <begin position="90"/>
        <end position="193"/>
    </location>
</feature>
<proteinExistence type="inferred from homology"/>
<feature type="domain" description="Calponin-homology (CH)" evidence="19">
    <location>
        <begin position="211"/>
        <end position="316"/>
    </location>
</feature>
<dbReference type="GO" id="GO:0007026">
    <property type="term" value="P:negative regulation of microtubule depolymerization"/>
    <property type="evidence" value="ECO:0007669"/>
    <property type="project" value="UniProtKB-ARBA"/>
</dbReference>
<feature type="region of interest" description="Disordered" evidence="16">
    <location>
        <begin position="3987"/>
        <end position="4018"/>
    </location>
</feature>
<dbReference type="Gene3D" id="2.30.29.30">
    <property type="entry name" value="Pleckstrin-homology domain (PH domain)/Phosphotyrosine-binding domain (PTB)"/>
    <property type="match status" value="1"/>
</dbReference>
<dbReference type="Proteomes" id="UP000667349">
    <property type="component" value="Unassembled WGS sequence"/>
</dbReference>
<dbReference type="GO" id="GO:0006397">
    <property type="term" value="P:mRNA processing"/>
    <property type="evidence" value="ECO:0007669"/>
    <property type="project" value="InterPro"/>
</dbReference>
<dbReference type="FunFam" id="1.20.58.60:FF:000135">
    <property type="entry name" value="Spectrin beta chain, non-erythrocytic"/>
    <property type="match status" value="1"/>
</dbReference>
<dbReference type="GO" id="GO:0016199">
    <property type="term" value="P:axon midline choice point recognition"/>
    <property type="evidence" value="ECO:0007669"/>
    <property type="project" value="UniProtKB-ARBA"/>
</dbReference>
<evidence type="ECO:0000256" key="4">
    <source>
        <dbReference type="ARBA" id="ARBA00022443"/>
    </source>
</evidence>
<evidence type="ECO:0000259" key="19">
    <source>
        <dbReference type="PROSITE" id="PS50021"/>
    </source>
</evidence>
<feature type="coiled-coil region" evidence="15">
    <location>
        <begin position="814"/>
        <end position="848"/>
    </location>
</feature>
<feature type="compositionally biased region" description="Polar residues" evidence="16">
    <location>
        <begin position="4108"/>
        <end position="4117"/>
    </location>
</feature>
<dbReference type="FunFam" id="2.30.30.40:FF:000279">
    <property type="entry name" value="Spectrin beta chain, non-erythrocytic"/>
    <property type="match status" value="1"/>
</dbReference>
<dbReference type="SMART" id="SM00150">
    <property type="entry name" value="SPEC"/>
    <property type="match status" value="29"/>
</dbReference>
<feature type="compositionally biased region" description="Pro residues" evidence="16">
    <location>
        <begin position="4060"/>
        <end position="4072"/>
    </location>
</feature>
<evidence type="ECO:0000256" key="14">
    <source>
        <dbReference type="PROSITE-ProRule" id="PRU00192"/>
    </source>
</evidence>
<feature type="compositionally biased region" description="Polar residues" evidence="16">
    <location>
        <begin position="4046"/>
        <end position="4055"/>
    </location>
</feature>
<dbReference type="InterPro" id="IPR036028">
    <property type="entry name" value="SH3-like_dom_sf"/>
</dbReference>
<dbReference type="PROSITE" id="PS00020">
    <property type="entry name" value="ACTININ_2"/>
    <property type="match status" value="1"/>
</dbReference>
<evidence type="ECO:0000256" key="2">
    <source>
        <dbReference type="ARBA" id="ARBA00004245"/>
    </source>
</evidence>
<evidence type="ECO:0000256" key="11">
    <source>
        <dbReference type="ARBA" id="ARBA00023203"/>
    </source>
</evidence>
<keyword evidence="21" id="KW-1185">Reference proteome</keyword>
<feature type="coiled-coil region" evidence="15">
    <location>
        <begin position="4316"/>
        <end position="4343"/>
    </location>
</feature>
<dbReference type="FunFam" id="1.20.58.60:FF:000152">
    <property type="entry name" value="Spectrin, beta, non-erythrocytic 5"/>
    <property type="match status" value="1"/>
</dbReference>
<dbReference type="Pfam" id="PF05615">
    <property type="entry name" value="THOC7"/>
    <property type="match status" value="1"/>
</dbReference>
<dbReference type="GO" id="GO:0045170">
    <property type="term" value="C:spectrosome"/>
    <property type="evidence" value="ECO:0007669"/>
    <property type="project" value="UniProtKB-ARBA"/>
</dbReference>
<dbReference type="SUPFAM" id="SSF47576">
    <property type="entry name" value="Calponin-homology domain, CH-domain"/>
    <property type="match status" value="1"/>
</dbReference>
<dbReference type="Pfam" id="PF00307">
    <property type="entry name" value="CH"/>
    <property type="match status" value="2"/>
</dbReference>
<dbReference type="PROSITE" id="PS50021">
    <property type="entry name" value="CH"/>
    <property type="match status" value="2"/>
</dbReference>
<keyword evidence="11" id="KW-0009">Actin-binding</keyword>
<feature type="non-terminal residue" evidence="20">
    <location>
        <position position="1"/>
    </location>
</feature>
<dbReference type="FunFam" id="1.20.58.60:FF:000020">
    <property type="entry name" value="Spectrin alpha chain, non-erythrocytic 1"/>
    <property type="match status" value="2"/>
</dbReference>
<evidence type="ECO:0000256" key="7">
    <source>
        <dbReference type="ARBA" id="ARBA00022553"/>
    </source>
</evidence>
<evidence type="ECO:0000256" key="10">
    <source>
        <dbReference type="ARBA" id="ARBA00022737"/>
    </source>
</evidence>
<dbReference type="InterPro" id="IPR001589">
    <property type="entry name" value="Actinin_actin-bd_CS"/>
</dbReference>
<dbReference type="SUPFAM" id="SSF50729">
    <property type="entry name" value="PH domain-like"/>
    <property type="match status" value="1"/>
</dbReference>
<dbReference type="GO" id="GO:0007274">
    <property type="term" value="P:neuromuscular synaptic transmission"/>
    <property type="evidence" value="ECO:0007669"/>
    <property type="project" value="UniProtKB-ARBA"/>
</dbReference>
<name>A0A836EI18_9HYME</name>
<dbReference type="PRINTS" id="PR00683">
    <property type="entry name" value="SPECTRINPH"/>
</dbReference>
<dbReference type="FunFam" id="1.20.58.60:FF:000191">
    <property type="entry name" value="Spectrin, beta, non-erythrocytic 5"/>
    <property type="match status" value="1"/>
</dbReference>
<feature type="coiled-coil region" evidence="15">
    <location>
        <begin position="641"/>
        <end position="672"/>
    </location>
</feature>
<dbReference type="PANTHER" id="PTHR11915">
    <property type="entry name" value="SPECTRIN/FILAMIN RELATED CYTOSKELETAL PROTEIN"/>
    <property type="match status" value="1"/>
</dbReference>
<dbReference type="FunFam" id="1.20.58.60:FF:000156">
    <property type="entry name" value="Spectrin beta chain, non-erythrocytic"/>
    <property type="match status" value="1"/>
</dbReference>
<keyword evidence="7" id="KW-0597">Phosphoprotein</keyword>
<dbReference type="FunFam" id="1.20.58.60:FF:000011">
    <property type="entry name" value="Spectrin beta chain"/>
    <property type="match status" value="1"/>
</dbReference>
<comment type="caution">
    <text evidence="20">The sequence shown here is derived from an EMBL/GenBank/DDBJ whole genome shotgun (WGS) entry which is preliminary data.</text>
</comment>
<dbReference type="FunFam" id="1.20.58.60:FF:000019">
    <property type="entry name" value="Spectrin beta chain"/>
    <property type="match status" value="2"/>
</dbReference>
<dbReference type="FunFam" id="2.30.29.30:FF:000024">
    <property type="entry name" value="Spectrin beta chain"/>
    <property type="match status" value="1"/>
</dbReference>
<protein>
    <submittedName>
        <fullName evidence="20">SPTN5 protein</fullName>
    </submittedName>
</protein>
<dbReference type="InterPro" id="IPR018159">
    <property type="entry name" value="Spectrin/alpha-actinin"/>
</dbReference>
<evidence type="ECO:0000256" key="9">
    <source>
        <dbReference type="ARBA" id="ARBA00022701"/>
    </source>
</evidence>
<dbReference type="FunFam" id="1.20.58.60:FF:000017">
    <property type="entry name" value="Spectrin alpha chain, non-erythrocytic 1"/>
    <property type="match status" value="1"/>
</dbReference>
<feature type="region of interest" description="Disordered" evidence="16">
    <location>
        <begin position="3923"/>
        <end position="3974"/>
    </location>
</feature>
<feature type="coiled-coil region" evidence="15">
    <location>
        <begin position="1467"/>
        <end position="1497"/>
    </location>
</feature>
<evidence type="ECO:0000256" key="8">
    <source>
        <dbReference type="ARBA" id="ARBA00022658"/>
    </source>
</evidence>
<dbReference type="FunFam" id="1.10.418.10:FF:000001">
    <property type="entry name" value="Actinin alpha 1"/>
    <property type="match status" value="1"/>
</dbReference>
<dbReference type="Gene3D" id="1.10.418.10">
    <property type="entry name" value="Calponin-like domain"/>
    <property type="match status" value="2"/>
</dbReference>
<evidence type="ECO:0000256" key="13">
    <source>
        <dbReference type="ARBA" id="ARBA00023242"/>
    </source>
</evidence>
<organism evidence="20 21">
    <name type="scientific">Acromyrmex insinuator</name>
    <dbReference type="NCBI Taxonomy" id="230686"/>
    <lineage>
        <taxon>Eukaryota</taxon>
        <taxon>Metazoa</taxon>
        <taxon>Ecdysozoa</taxon>
        <taxon>Arthropoda</taxon>
        <taxon>Hexapoda</taxon>
        <taxon>Insecta</taxon>
        <taxon>Pterygota</taxon>
        <taxon>Neoptera</taxon>
        <taxon>Endopterygota</taxon>
        <taxon>Hymenoptera</taxon>
        <taxon>Apocrita</taxon>
        <taxon>Aculeata</taxon>
        <taxon>Formicoidea</taxon>
        <taxon>Formicidae</taxon>
        <taxon>Myrmicinae</taxon>
        <taxon>Acromyrmex</taxon>
    </lineage>
</organism>
<dbReference type="FunFam" id="1.10.418.10:FF:000043">
    <property type="entry name" value="Spectrin beta chain, non-erythrocytic"/>
    <property type="match status" value="1"/>
</dbReference>
<feature type="non-terminal residue" evidence="20">
    <location>
        <position position="4385"/>
    </location>
</feature>
<dbReference type="GO" id="GO:0008017">
    <property type="term" value="F:microtubule binding"/>
    <property type="evidence" value="ECO:0007669"/>
    <property type="project" value="UniProtKB-ARBA"/>
</dbReference>
<dbReference type="InterPro" id="IPR008501">
    <property type="entry name" value="THOC7/Mft1"/>
</dbReference>
<dbReference type="SUPFAM" id="SSF46966">
    <property type="entry name" value="Spectrin repeat"/>
    <property type="match status" value="25"/>
</dbReference>
<dbReference type="InterPro" id="IPR041681">
    <property type="entry name" value="PH_9"/>
</dbReference>
<dbReference type="Gene3D" id="2.30.30.40">
    <property type="entry name" value="SH3 Domains"/>
    <property type="match status" value="1"/>
</dbReference>
<dbReference type="Pfam" id="PF14604">
    <property type="entry name" value="SH3_9"/>
    <property type="match status" value="1"/>
</dbReference>
<feature type="coiled-coil region" evidence="15">
    <location>
        <begin position="4255"/>
        <end position="4289"/>
    </location>
</feature>
<dbReference type="GO" id="GO:0048790">
    <property type="term" value="P:maintenance of presynaptic active zone structure"/>
    <property type="evidence" value="ECO:0007669"/>
    <property type="project" value="UniProtKB-ARBA"/>
</dbReference>
<feature type="domain" description="PH" evidence="18">
    <location>
        <begin position="3799"/>
        <end position="3907"/>
    </location>
</feature>
<dbReference type="FunFam" id="1.20.58.60:FF:000013">
    <property type="entry name" value="Spectrin alpha chain, non-erythrocytic 1"/>
    <property type="match status" value="1"/>
</dbReference>
<keyword evidence="10" id="KW-0677">Repeat</keyword>
<dbReference type="GO" id="GO:0016328">
    <property type="term" value="C:lateral plasma membrane"/>
    <property type="evidence" value="ECO:0007669"/>
    <property type="project" value="UniProtKB-ARBA"/>
</dbReference>
<feature type="compositionally biased region" description="Polar residues" evidence="16">
    <location>
        <begin position="3942"/>
        <end position="3951"/>
    </location>
</feature>
<feature type="coiled-coil region" evidence="15">
    <location>
        <begin position="2559"/>
        <end position="2593"/>
    </location>
</feature>
<dbReference type="GO" id="GO:0005874">
    <property type="term" value="C:microtubule"/>
    <property type="evidence" value="ECO:0007669"/>
    <property type="project" value="UniProtKB-KW"/>
</dbReference>
<evidence type="ECO:0000256" key="1">
    <source>
        <dbReference type="ARBA" id="ARBA00004123"/>
    </source>
</evidence>
<evidence type="ECO:0000256" key="16">
    <source>
        <dbReference type="SAM" id="MobiDB-lite"/>
    </source>
</evidence>
<dbReference type="CDD" id="cd00176">
    <property type="entry name" value="SPEC"/>
    <property type="match status" value="17"/>
</dbReference>
<gene>
    <name evidence="20" type="primary">Sptbn5</name>
    <name evidence="20" type="ORF">G6Z75_0002003</name>
</gene>
<keyword evidence="5" id="KW-0117">Actin capping</keyword>
<keyword evidence="4 14" id="KW-0728">SH3 domain</keyword>
<dbReference type="SMART" id="SM00033">
    <property type="entry name" value="CH"/>
    <property type="match status" value="2"/>
</dbReference>
<feature type="region of interest" description="Disordered" evidence="16">
    <location>
        <begin position="3761"/>
        <end position="3783"/>
    </location>
</feature>
<dbReference type="FunFam" id="1.20.58.60:FF:000429">
    <property type="entry name" value="Beta-H spectrin"/>
    <property type="match status" value="1"/>
</dbReference>
<dbReference type="EMBL" id="JAANHZ010000874">
    <property type="protein sequence ID" value="KAG5305667.1"/>
    <property type="molecule type" value="Genomic_DNA"/>
</dbReference>
<dbReference type="PROSITE" id="PS50002">
    <property type="entry name" value="SH3"/>
    <property type="match status" value="1"/>
</dbReference>
<sequence length="4385" mass="508067">MSHLRHVYANRTSFQKRTISASGAQYVPGAGPSAAPQERIRSLEHAPTYPPPRVDRYRGGAQIQKRMTQREDVLKFEQGRIKALQEERLHIQKKTFTKWINSFLLKARMEVDDLFTDLADGKKLLKLLEIISGERLAKPNNGRMRVHKIENVNKSLAFLHTKVRLESIGAEDIVDGNPRLILGLIWTIILRFQIQEIEIDVDEENDSSEKKSAKDALLLWCQRKTNGYPGVNIQDFTGSWRNGLGFNALIHAHRPDLVNWSELQQNKNIDNLNYAFDVANSELGIPRLLDAEDVDTARPDEKSIITYVASYYHTFARMKNEIKSGKRIANIVGQMMDADKMKIHYEKLTTDLLEWIKMKIEVLENRSFPNSLEGIQRELLAFKQYRTVEKPPKYKERSEIEALYFHINTRLKSLNQPAFTPQEGQLIHDIERNWVELERAEHRREVALRTELLRQERLEQLNYKFERKSVLREGYLKEMIQVLTDPRYGSNLAQVDATVKKHEAISADILAREERFHDLTNMSEELVRENYHGLERVRSREQEVLQRWKELLALLDNHKSNLVALSSLMTLMREIDTTLASIQELQLNFQSTDVGPHLLGVEDLLQKHSLQELQVTALGESQRRLGRQAAQHLAQPQNKEAPLLQQKLELLNRAYDELVENSKERKARLEDARNFFHFLQDHEDEESWLVEKQRICKAGISAKDLRAVISLQQKHKALQDETKVRRPKSEQLCDAGRKLIADNHPSALEIQNRIDSLQEHWRVLEELAALRKKQLDDAAEAFQFYADANEADSWMNEKMTLVASEDYGVDEPSAQALLQRHKDLEGELNAYKGDVQSLNTQAEKLIKSGISTLELSADPEPVAELEQEEWSKEIRLVPQDEWVDEVVERLEPRTINEDRLVPQVKSLYPFNGQGMHMVKGEVMFLLNKTNPDWWSVRKADGTDGFVPANYVREIEPKVVQVQVRRPEKIKVTQRVKKTKMVKQVVPVRRLKSIKSTVKPIKRKTVSDGDSVEKRQKKINETYSELQNLAVKRHALLEDAIRLYGFYRECDDFEKWIKDKEKMLRVDDPRDNVESARRKYEKFLTDLSASGKRVEAIDTAVEEFVRQGHSQLDKVKARQRHIHQLWDHLNWLKTQKEKSLEGASSVELFNRTCDEAHDWMLEKITQLDTAELGPDLKTVQALQRRHQHLERELAPVEEKVRKVNLLGNSVKNSYPHECNNVNVRQNEIKDLWNQVQTKANSSKNLINWATDSQEIMKAEEPVRDVATAEQLKKQHMELGEEIRTKEDEFREVEDLGRELLRRNPTLTDVRERLEKLNGLYPTVTANWIAKEEWLRQCLELQQFNREADQIEATTSSHEAFLEFTDLGESLDDVEALLKQHEKFENTLHAQDDRLKAFSDTADKLIAQNHYEKDYINERRNQVLARRMAVKDAAQRRRAALKASEHYQQFSAEVDDLRDWLGDKMKTAADESYRDLNNLERKLQKHEAFERELRANEGQLRAVNKAGKALISEENYRSDDVGKTLKDLNDQWDRLVALSLEKGRRLRQAASQHGYNRTMEDARLKLEEIETCLQSKQVGTDLRSCKELLKKHQTLESDMCQWEQKVDDLVAMGQEMAHEGHFDAANILKTSQATQRKFRSLQEPAKRRREALEESLRFHKFGFELDAELQWIKDHLPQASSTTLGQNLHQAQTLHKKHKKLEAEIAGHQPMIDKTLASGQTLIDQAHPEKKKIQELCDVLDDAWRDLQDKAGERSRALDLSLRAQEFFFEAGEVESWLNEKNDVLSSTDYGRDRDAATKLLTKHKAVELELDTYNGIVTEMGHTASTMINSKHPDSKAIANKQQAIVQQMRALQRLATVRQQRLMESMYRHEYFLESRELEQWIKEQEQAAASEDYGQDYEHLLLLQAKFNDFKHRIEAGSERFNQCEELARKLIANESPYIQDIEKRQEQLGFDEDDPVFQVQNRQEAMKESWQHLLGLIRNREQRLQAAGEIHRFHRDVAEALSRIQEKEAALPEDLGRDLNSVLALIRRHEGFENDLVALEAQLQVLVEDASRLQVHYPGNNAVHIDQQQQIVVAHWEELKERSAHRRDQLQASCDLQRFLTQVRDLMNWAAGLRATMSTEEKVRDAASAQILKAEHEALKGEIEAREDSFSSVLDLGEAMVQTGHYAAMEVEEKCNQLLDERQRLHTAWQQKKVHLDQLIDLHFFLRDAKQLDTLSSTQEAALSGDNFGVSVEEVDAQMKKHNEFEKLLVTHEEKLTALQEHGNKLLEQNHFDSSTIARRLNEVIQRRARIRDLCDARRRRLEASLLHVQFVRDVGEAESWIGEKQKKLEAEASKGEVSSLEDKIKKLQKHQAFQAELAANQSRIEEIRAKGETLLARKHPASAEIHQQLDHLHASWRKLLLESGNRGRGLEEAQDILEFNNQVEKIEAWIRDKEMMVQAGDTGKDYEHCLSLQRKLDDVDSDMRVDDSRIKSINALADKLIKQGRDNESKAIQQRRDNFNNKWKGLQGALSAYRETLAGALEIHLFNRDIDDTNQRVIEKSVAMNTSDTGKDLPAVEQLQRKQEAMERDMTAIEGKLKEHKIEARNLSHKYPDKASEINGILSELQSNWDDLQRVTRQRRDALNQAYTLHKFQADLHELDIWVTDTIKRMDDSEPPTTISEAQAVLELHQERKAEIDGRQDIFKGLKDHGHKLLSINHDVKDNLEHLEELRQTLGNAWDNRRQKLTQAHQLQLFKEQADQADSWLATKEAFLNNDDLGESLSGVETLLRKHEEFEKMLASQLGRIEELEKFANEILSREHADAGIIKQRLASVCTRRDKLKNSATARRKKLLESHHLHQFLRNIYEVDGWLHQKQQVAGDENYRDSSNLQSKIQKHAAFESELMANKGRVAAVVNEGEALIEENHYASKDIQERLDELEAEWRLLQETSELKKNRLNDAYQALLFGRSLDEFETWMDEVETQLQSEDHGKDLSSVANLLKRHTNLENDVLGHNEACESIKDTAASFQKSNHFLSDEIQKRALITINRYHSLQEPMQIRRDNLEDAKLLHQFARDVEDELHWLSEKEPLAASNDLGNSLTTVQRLQKKHHALETELLSREPVVASLVSRATVMIRSGHFAADKIEQLTKKLQEELSHLRDLASVRKLRLLDAVESQMFYAEAAEAEQWIREKHPQLTSSDHGKDEDSVQSLLKKLEGIERDLSGFENTVDNLKKLSHGLVERHHFDSKNIAQKQVDIEFKFKELQQLKEYRLQRLSESEKFYKFIRQADEVIEWIGDQTTIAASEDYGCDVEHVELLIQIFDNFLAGLTTSEGRVSAVLDEGQRLIEQNNPEKTKILQKIDETKQQWEDLKELAHARQDALAGAKQVHMFDRTADETISWIQEKEAALSSDGYCQDLETIQALVRKHQGFETDLAAVKEQVESLMEEASRLIELFPDARIHINVKHQEAEAAWAELLEQAAQRRNKLAQAEQLQTYLGEYRELISWINEMVAKVTAPELARDVPGAEALLSRHNEYKAEIDTREEAFEKFYRTGQELIEQGHFLAKEIEDKISVLQQRQQILKDTWQKRRHIYEQNLDTQLFKRDAETLENWIVNREPMLQDDKLGESISQVEELIRKHEDFEKTIQAQEERFSALKRITMLEEAFQKQQEVEMAARQAEKERVERARLEERKRKEVQRITEERKREEERRRLLDNSHRAQHDEVNGSVDEHESANMLSPLKSAINSETELATPQKPYGLSHMFSEKLRRATSDIKRAESMKVDTKKPKRTPSFTTRRRTQSFRKLQRMENMDALRPVEIQGLLERKHELQSAGKKAAVRSWKQYYTVLCGQLLCFFKDTDDFALSKAATAPITIFNAICEKADDYTKKKNVFRLKCTDGSEFLFLAPSQGEMEDWVNKISFHAKLPPSMQLLSYDESQKMQQEGLQRLQGSKLEHVDDNASTGSSRASTPEMERKNSVIRRDPISPNQHSPSSVQIEFLQMHRHNQQRRNDAQNSETFLASQRSDQPQTQTEFLQMHRQQQLLAQQQQQHQLIQQEQLAAQRDQYQQNSTMLGTDKPPIPPRGAPPPIPMRSSSENMVQYRRNDIEHHLSQGRPNVYQQRSATLNHNGSSQYSSEPPVWHRQNSVDLPPQHQELAPPLPSSAPPPTRMVQWNIPHDSAQMMIHILLQGVQQQNNAYTGRPTSLPPYVAPPAAPQTPSNIAVMERLQTKFCIEQSIRSDVDNTLHERMLSQLAQCEFAQKKSRLVSNMSREELKSYENLSKEIEVQIEKAKEDIEKTKAELQDAKRVRKNRIEYDVLAKVINEQPDRLETHIKLETLQQELGALKEKSEQLEHKLEMRRKQFHVLISSIHSLQGMLDEGDEEVMDVSLENDTNTDMQISCDNS</sequence>
<dbReference type="InterPro" id="IPR001452">
    <property type="entry name" value="SH3_domain"/>
</dbReference>
<dbReference type="FunFam" id="1.20.58.60:FF:000007">
    <property type="entry name" value="Spectrin alpha chain non-erythrocytic 1"/>
    <property type="match status" value="3"/>
</dbReference>
<evidence type="ECO:0000259" key="17">
    <source>
        <dbReference type="PROSITE" id="PS50002"/>
    </source>
</evidence>
<feature type="coiled-coil region" evidence="15">
    <location>
        <begin position="2333"/>
        <end position="2373"/>
    </location>
</feature>
<dbReference type="InterPro" id="IPR001715">
    <property type="entry name" value="CH_dom"/>
</dbReference>
<dbReference type="GO" id="GO:0003779">
    <property type="term" value="F:actin binding"/>
    <property type="evidence" value="ECO:0007669"/>
    <property type="project" value="UniProtKB-KW"/>
</dbReference>
<dbReference type="InterPro" id="IPR002017">
    <property type="entry name" value="Spectrin_repeat"/>
</dbReference>
<feature type="region of interest" description="Disordered" evidence="16">
    <location>
        <begin position="4108"/>
        <end position="4146"/>
    </location>
</feature>
<dbReference type="Gene3D" id="1.20.58.60">
    <property type="match status" value="25"/>
</dbReference>
<keyword evidence="6" id="KW-0963">Cytoplasm</keyword>
<dbReference type="InterPro" id="IPR001849">
    <property type="entry name" value="PH_domain"/>
</dbReference>
<keyword evidence="15" id="KW-0175">Coiled coil</keyword>
<reference evidence="20" key="1">
    <citation type="submission" date="2020-02" db="EMBL/GenBank/DDBJ databases">
        <title>Relaxed selection underlies rapid genomic changes in the transitions from sociality to social parasitism in ants.</title>
        <authorList>
            <person name="Bi X."/>
        </authorList>
    </citation>
    <scope>NUCLEOTIDE SEQUENCE</scope>
    <source>
        <strain evidence="20">BGI-DK2013a</strain>
        <tissue evidence="20">Whole body</tissue>
    </source>
</reference>
<dbReference type="CDD" id="cd10571">
    <property type="entry name" value="PH_beta_spectrin"/>
    <property type="match status" value="1"/>
</dbReference>
<feature type="compositionally biased region" description="Polar residues" evidence="16">
    <location>
        <begin position="3995"/>
        <end position="4016"/>
    </location>
</feature>
<dbReference type="PROSITE" id="PS50003">
    <property type="entry name" value="PH_DOMAIN"/>
    <property type="match status" value="1"/>
</dbReference>
<dbReference type="CDD" id="cd21193">
    <property type="entry name" value="CH_beta_spectrin_rpt1"/>
    <property type="match status" value="1"/>
</dbReference>
<dbReference type="FunFam" id="1.20.58.60:FF:000145">
    <property type="entry name" value="Spectrin beta chain, non-erythrocytic"/>
    <property type="match status" value="1"/>
</dbReference>
<evidence type="ECO:0000256" key="12">
    <source>
        <dbReference type="ARBA" id="ARBA00023212"/>
    </source>
</evidence>
<dbReference type="GO" id="GO:0000445">
    <property type="term" value="C:THO complex part of transcription export complex"/>
    <property type="evidence" value="ECO:0007669"/>
    <property type="project" value="InterPro"/>
</dbReference>
<dbReference type="InterPro" id="IPR011993">
    <property type="entry name" value="PH-like_dom_sf"/>
</dbReference>
<dbReference type="GO" id="GO:0005085">
    <property type="term" value="F:guanyl-nucleotide exchange factor activity"/>
    <property type="evidence" value="ECO:0007669"/>
    <property type="project" value="UniProtKB-KW"/>
</dbReference>
<dbReference type="GO" id="GO:0042062">
    <property type="term" value="P:long-term strengthening of neuromuscular junction"/>
    <property type="evidence" value="ECO:0007669"/>
    <property type="project" value="UniProtKB-ARBA"/>
</dbReference>
<keyword evidence="9" id="KW-0493">Microtubule</keyword>
<dbReference type="SMART" id="SM00326">
    <property type="entry name" value="SH3"/>
    <property type="match status" value="1"/>
</dbReference>
<comment type="subcellular location">
    <subcellularLocation>
        <location evidence="2">Cytoplasm</location>
        <location evidence="2">Cytoskeleton</location>
    </subcellularLocation>
    <subcellularLocation>
        <location evidence="1">Nucleus</location>
    </subcellularLocation>
</comment>
<feature type="coiled-coil region" evidence="15">
    <location>
        <begin position="2131"/>
        <end position="2190"/>
    </location>
</feature>
<feature type="domain" description="SH3" evidence="17">
    <location>
        <begin position="899"/>
        <end position="956"/>
    </location>
</feature>
<dbReference type="GO" id="GO:0045169">
    <property type="term" value="C:fusome"/>
    <property type="evidence" value="ECO:0007669"/>
    <property type="project" value="UniProtKB-ARBA"/>
</dbReference>
<dbReference type="Pfam" id="PF00435">
    <property type="entry name" value="Spectrin"/>
    <property type="match status" value="29"/>
</dbReference>
<dbReference type="SUPFAM" id="SSF50044">
    <property type="entry name" value="SH3-domain"/>
    <property type="match status" value="1"/>
</dbReference>
<dbReference type="SMART" id="SM00233">
    <property type="entry name" value="PH"/>
    <property type="match status" value="1"/>
</dbReference>
<dbReference type="GO" id="GO:0051693">
    <property type="term" value="P:actin filament capping"/>
    <property type="evidence" value="ECO:0007669"/>
    <property type="project" value="UniProtKB-KW"/>
</dbReference>
<evidence type="ECO:0000256" key="15">
    <source>
        <dbReference type="SAM" id="Coils"/>
    </source>
</evidence>
<evidence type="ECO:0000313" key="20">
    <source>
        <dbReference type="EMBL" id="KAG5305667.1"/>
    </source>
</evidence>
<keyword evidence="12" id="KW-0206">Cytoskeleton</keyword>
<dbReference type="GO" id="GO:0031594">
    <property type="term" value="C:neuromuscular junction"/>
    <property type="evidence" value="ECO:0007669"/>
    <property type="project" value="UniProtKB-ARBA"/>
</dbReference>
<keyword evidence="13" id="KW-0539">Nucleus</keyword>
<evidence type="ECO:0000313" key="21">
    <source>
        <dbReference type="Proteomes" id="UP000667349"/>
    </source>
</evidence>
<dbReference type="Pfam" id="PF15410">
    <property type="entry name" value="PH_9"/>
    <property type="match status" value="1"/>
</dbReference>
<dbReference type="FunFam" id="1.20.58.60:FF:000407">
    <property type="entry name" value="Spectrin beta chain, non-erythrocytic"/>
    <property type="match status" value="1"/>
</dbReference>
<feature type="coiled-coil region" evidence="15">
    <location>
        <begin position="3409"/>
        <end position="3436"/>
    </location>
</feature>